<gene>
    <name evidence="2" type="ORF">SPHA_13778</name>
</gene>
<protein>
    <submittedName>
        <fullName evidence="2">Uncharacterized protein</fullName>
    </submittedName>
</protein>
<dbReference type="Proteomes" id="UP000597762">
    <property type="component" value="Unassembled WGS sequence"/>
</dbReference>
<feature type="transmembrane region" description="Helical" evidence="1">
    <location>
        <begin position="175"/>
        <end position="199"/>
    </location>
</feature>
<feature type="transmembrane region" description="Helical" evidence="1">
    <location>
        <begin position="243"/>
        <end position="262"/>
    </location>
</feature>
<dbReference type="AlphaFoldDB" id="A0A812BDS0"/>
<sequence>MIKYPLKHHPKFVTTLSFYPVISCSYTIACTFLSSSFTRDIFFLLFLSWSFQFSFIFTLFPCFRRLFNIFSFSSSNITTTIITVLFSLSISFFKIILLRRRLLYILCFLMHFCHSLLRPIISFFLFLFILFLHLLCMVILIIFLQTFNVQFILLCIHFAFSFLTCFLLPVCSFFFVSICFLTNLCFIPVFTYCFLFGVLNHFVNCTVLEPVHFFLYHTTINHLFNPITFSLSNLLNIPEDNGLCPYLAFLSFHLALPCLIHFL</sequence>
<evidence type="ECO:0000256" key="1">
    <source>
        <dbReference type="SAM" id="Phobius"/>
    </source>
</evidence>
<reference evidence="2" key="1">
    <citation type="submission" date="2021-01" db="EMBL/GenBank/DDBJ databases">
        <authorList>
            <person name="Li R."/>
            <person name="Bekaert M."/>
        </authorList>
    </citation>
    <scope>NUCLEOTIDE SEQUENCE</scope>
    <source>
        <strain evidence="2">Farmed</strain>
    </source>
</reference>
<dbReference type="EMBL" id="CAHIKZ030000463">
    <property type="protein sequence ID" value="CAE1175703.1"/>
    <property type="molecule type" value="Genomic_DNA"/>
</dbReference>
<feature type="transmembrane region" description="Helical" evidence="1">
    <location>
        <begin position="211"/>
        <end position="231"/>
    </location>
</feature>
<organism evidence="2 3">
    <name type="scientific">Acanthosepion pharaonis</name>
    <name type="common">Pharaoh cuttlefish</name>
    <name type="synonym">Sepia pharaonis</name>
    <dbReference type="NCBI Taxonomy" id="158019"/>
    <lineage>
        <taxon>Eukaryota</taxon>
        <taxon>Metazoa</taxon>
        <taxon>Spiralia</taxon>
        <taxon>Lophotrochozoa</taxon>
        <taxon>Mollusca</taxon>
        <taxon>Cephalopoda</taxon>
        <taxon>Coleoidea</taxon>
        <taxon>Decapodiformes</taxon>
        <taxon>Sepiida</taxon>
        <taxon>Sepiina</taxon>
        <taxon>Sepiidae</taxon>
        <taxon>Acanthosepion</taxon>
    </lineage>
</organism>
<feature type="transmembrane region" description="Helical" evidence="1">
    <location>
        <begin position="41"/>
        <end position="63"/>
    </location>
</feature>
<keyword evidence="1" id="KW-0812">Transmembrane</keyword>
<keyword evidence="1" id="KW-1133">Transmembrane helix</keyword>
<feature type="transmembrane region" description="Helical" evidence="1">
    <location>
        <begin position="12"/>
        <end position="35"/>
    </location>
</feature>
<accession>A0A812BDS0</accession>
<name>A0A812BDS0_ACAPH</name>
<feature type="transmembrane region" description="Helical" evidence="1">
    <location>
        <begin position="75"/>
        <end position="96"/>
    </location>
</feature>
<feature type="transmembrane region" description="Helical" evidence="1">
    <location>
        <begin position="149"/>
        <end position="168"/>
    </location>
</feature>
<feature type="transmembrane region" description="Helical" evidence="1">
    <location>
        <begin position="124"/>
        <end position="143"/>
    </location>
</feature>
<comment type="caution">
    <text evidence="2">The sequence shown here is derived from an EMBL/GenBank/DDBJ whole genome shotgun (WGS) entry which is preliminary data.</text>
</comment>
<proteinExistence type="predicted"/>
<evidence type="ECO:0000313" key="2">
    <source>
        <dbReference type="EMBL" id="CAE1175703.1"/>
    </source>
</evidence>
<evidence type="ECO:0000313" key="3">
    <source>
        <dbReference type="Proteomes" id="UP000597762"/>
    </source>
</evidence>
<keyword evidence="1" id="KW-0472">Membrane</keyword>
<keyword evidence="3" id="KW-1185">Reference proteome</keyword>